<evidence type="ECO:0000313" key="3">
    <source>
        <dbReference type="Proteomes" id="UP000501705"/>
    </source>
</evidence>
<dbReference type="EMBL" id="CP046171">
    <property type="protein sequence ID" value="QIS03778.1"/>
    <property type="molecule type" value="Genomic_DNA"/>
</dbReference>
<sequence>MDAQRRPFRFDLISGVRRLRERFTPPPPRIPDRAVERDDEPDTAALLHEIRTRITRLAAEGALTPGGGYFCGDIDEVREGARDIDDFLVALADLGTAESSCPVLRRLPAREADRS</sequence>
<organism evidence="2 3">
    <name type="scientific">Nocardia brasiliensis</name>
    <dbReference type="NCBI Taxonomy" id="37326"/>
    <lineage>
        <taxon>Bacteria</taxon>
        <taxon>Bacillati</taxon>
        <taxon>Actinomycetota</taxon>
        <taxon>Actinomycetes</taxon>
        <taxon>Mycobacteriales</taxon>
        <taxon>Nocardiaceae</taxon>
        <taxon>Nocardia</taxon>
    </lineage>
</organism>
<accession>A0A6G9XS92</accession>
<dbReference type="Proteomes" id="UP000501705">
    <property type="component" value="Chromosome"/>
</dbReference>
<evidence type="ECO:0000313" key="2">
    <source>
        <dbReference type="EMBL" id="QIS03778.1"/>
    </source>
</evidence>
<feature type="region of interest" description="Disordered" evidence="1">
    <location>
        <begin position="21"/>
        <end position="40"/>
    </location>
</feature>
<reference evidence="2 3" key="1">
    <citation type="journal article" date="2019" name="ACS Chem. Biol.">
        <title>Identification and Mobilization of a Cryptic Antibiotic Biosynthesis Gene Locus from a Human-Pathogenic Nocardia Isolate.</title>
        <authorList>
            <person name="Herisse M."/>
            <person name="Ishida K."/>
            <person name="Porter J.L."/>
            <person name="Howden B."/>
            <person name="Hertweck C."/>
            <person name="Stinear T.P."/>
            <person name="Pidot S.J."/>
        </authorList>
    </citation>
    <scope>NUCLEOTIDE SEQUENCE [LARGE SCALE GENOMIC DNA]</scope>
    <source>
        <strain evidence="2 3">AUSMDU00024985</strain>
    </source>
</reference>
<protein>
    <submittedName>
        <fullName evidence="2">Uncharacterized protein</fullName>
    </submittedName>
</protein>
<dbReference type="AlphaFoldDB" id="A0A6G9XS92"/>
<gene>
    <name evidence="2" type="ORF">F5X71_16900</name>
</gene>
<dbReference type="RefSeq" id="WP_167462842.1">
    <property type="nucleotide sequence ID" value="NZ_CP046171.1"/>
</dbReference>
<evidence type="ECO:0000256" key="1">
    <source>
        <dbReference type="SAM" id="MobiDB-lite"/>
    </source>
</evidence>
<proteinExistence type="predicted"/>
<name>A0A6G9XS92_NOCBR</name>